<comment type="subcellular location">
    <subcellularLocation>
        <location evidence="1">Cell outer membrane</location>
    </subcellularLocation>
</comment>
<dbReference type="AlphaFoldDB" id="A0A1Q8TFD6"/>
<feature type="compositionally biased region" description="Gly residues" evidence="8">
    <location>
        <begin position="94"/>
        <end position="103"/>
    </location>
</feature>
<feature type="signal peptide" evidence="9">
    <location>
        <begin position="1"/>
        <end position="30"/>
    </location>
</feature>
<feature type="region of interest" description="Disordered" evidence="8">
    <location>
        <begin position="468"/>
        <end position="490"/>
    </location>
</feature>
<dbReference type="Proteomes" id="UP000186806">
    <property type="component" value="Unassembled WGS sequence"/>
</dbReference>
<evidence type="ECO:0000256" key="8">
    <source>
        <dbReference type="SAM" id="MobiDB-lite"/>
    </source>
</evidence>
<reference evidence="10 11" key="1">
    <citation type="submission" date="2016-12" db="EMBL/GenBank/DDBJ databases">
        <title>Draft genome sequences of strains Salinicola socius SMB35, Salinicola sp. MH3R3-1 and Chromohalobacter sp. SMB17 from the Verkhnekamsk potash mining region of Russia.</title>
        <authorList>
            <person name="Mavrodi D.V."/>
            <person name="Olsson B.E."/>
            <person name="Korsakova E.S."/>
            <person name="Pyankova A."/>
            <person name="Mavrodi O.V."/>
            <person name="Plotnikova E.G."/>
        </authorList>
    </citation>
    <scope>NUCLEOTIDE SEQUENCE [LARGE SCALE GENOMIC DNA]</scope>
    <source>
        <strain evidence="10 11">SMB17</strain>
    </source>
</reference>
<sequence>MSSREPSSPKFRLRLLPVLIAAAVTSQAHAADLWTITQDALQNNSTLGASRSTFQSVEAGRDVARGSLLPQIDATAQVAHNNTLESQSSSSALGGAGTGGTGTGSESSYNSTSAGIELTQALYDATSWAELEIAKRETGQQALLLQADRQQLLYDVASAYFEILRANDVLEASISQEKAIKRQLDQAQEQFDVGLVATTDVNEAQASYDLARSQRISAENDLQVSFEALERLTGKRYDSIDALSDDIPIESPEPAGRDNWIQMAIANNPNVQAAQAAVDVSQAEVEQAEAGHKPTLSAFANYNYSDSDQDYLDGHNGKTEVGLTAKLPIYRGGTTSAQVRQQTYTLEATQYDFEAQRRDTTQQVRSLFTQVMNDVESVEAQRQAIVSNRSALEATRSGYEVGTRNIVDVLDAEQALYQAVSDYADARYTYVTDMVELRQQAGVLDQDVIRDLNQWLRESQTVTLRLPEDGGMSQMEDIGERPTMEQSSTP</sequence>
<evidence type="ECO:0000256" key="2">
    <source>
        <dbReference type="ARBA" id="ARBA00007613"/>
    </source>
</evidence>
<dbReference type="PANTHER" id="PTHR30026">
    <property type="entry name" value="OUTER MEMBRANE PROTEIN TOLC"/>
    <property type="match status" value="1"/>
</dbReference>
<evidence type="ECO:0000313" key="11">
    <source>
        <dbReference type="Proteomes" id="UP000186806"/>
    </source>
</evidence>
<organism evidence="10 11">
    <name type="scientific">Chromohalobacter japonicus</name>
    <dbReference type="NCBI Taxonomy" id="223900"/>
    <lineage>
        <taxon>Bacteria</taxon>
        <taxon>Pseudomonadati</taxon>
        <taxon>Pseudomonadota</taxon>
        <taxon>Gammaproteobacteria</taxon>
        <taxon>Oceanospirillales</taxon>
        <taxon>Halomonadaceae</taxon>
        <taxon>Chromohalobacter</taxon>
    </lineage>
</organism>
<evidence type="ECO:0000256" key="1">
    <source>
        <dbReference type="ARBA" id="ARBA00004442"/>
    </source>
</evidence>
<keyword evidence="11" id="KW-1185">Reference proteome</keyword>
<keyword evidence="4" id="KW-1134">Transmembrane beta strand</keyword>
<dbReference type="Pfam" id="PF02321">
    <property type="entry name" value="OEP"/>
    <property type="match status" value="2"/>
</dbReference>
<dbReference type="GO" id="GO:0009279">
    <property type="term" value="C:cell outer membrane"/>
    <property type="evidence" value="ECO:0007669"/>
    <property type="project" value="UniProtKB-SubCell"/>
</dbReference>
<comment type="similarity">
    <text evidence="2">Belongs to the outer membrane factor (OMF) (TC 1.B.17) family.</text>
</comment>
<keyword evidence="7" id="KW-0998">Cell outer membrane</keyword>
<keyword evidence="9" id="KW-0732">Signal</keyword>
<evidence type="ECO:0000256" key="3">
    <source>
        <dbReference type="ARBA" id="ARBA00022448"/>
    </source>
</evidence>
<gene>
    <name evidence="10" type="ORF">BTW10_02695</name>
</gene>
<feature type="region of interest" description="Disordered" evidence="8">
    <location>
        <begin position="83"/>
        <end position="110"/>
    </location>
</feature>
<evidence type="ECO:0000256" key="4">
    <source>
        <dbReference type="ARBA" id="ARBA00022452"/>
    </source>
</evidence>
<proteinExistence type="inferred from homology"/>
<keyword evidence="6" id="KW-0472">Membrane</keyword>
<evidence type="ECO:0000313" key="10">
    <source>
        <dbReference type="EMBL" id="OLO12399.1"/>
    </source>
</evidence>
<keyword evidence="5" id="KW-0812">Transmembrane</keyword>
<keyword evidence="3" id="KW-0813">Transport</keyword>
<comment type="caution">
    <text evidence="10">The sequence shown here is derived from an EMBL/GenBank/DDBJ whole genome shotgun (WGS) entry which is preliminary data.</text>
</comment>
<dbReference type="SUPFAM" id="SSF56954">
    <property type="entry name" value="Outer membrane efflux proteins (OEP)"/>
    <property type="match status" value="1"/>
</dbReference>
<dbReference type="GO" id="GO:0015288">
    <property type="term" value="F:porin activity"/>
    <property type="evidence" value="ECO:0007669"/>
    <property type="project" value="TreeGrafter"/>
</dbReference>
<accession>A0A1Q8TFD6</accession>
<dbReference type="STRING" id="223900.GCA_000821045_01728"/>
<dbReference type="EMBL" id="MSDQ01000006">
    <property type="protein sequence ID" value="OLO12399.1"/>
    <property type="molecule type" value="Genomic_DNA"/>
</dbReference>
<protein>
    <submittedName>
        <fullName evidence="10">Type I secretion protein TolC</fullName>
    </submittedName>
</protein>
<dbReference type="GO" id="GO:0015562">
    <property type="term" value="F:efflux transmembrane transporter activity"/>
    <property type="evidence" value="ECO:0007669"/>
    <property type="project" value="InterPro"/>
</dbReference>
<dbReference type="InterPro" id="IPR051906">
    <property type="entry name" value="TolC-like"/>
</dbReference>
<evidence type="ECO:0000256" key="5">
    <source>
        <dbReference type="ARBA" id="ARBA00022692"/>
    </source>
</evidence>
<dbReference type="GO" id="GO:1990281">
    <property type="term" value="C:efflux pump complex"/>
    <property type="evidence" value="ECO:0007669"/>
    <property type="project" value="TreeGrafter"/>
</dbReference>
<evidence type="ECO:0000256" key="9">
    <source>
        <dbReference type="SAM" id="SignalP"/>
    </source>
</evidence>
<dbReference type="RefSeq" id="WP_075368048.1">
    <property type="nucleotide sequence ID" value="NZ_MSDQ01000006.1"/>
</dbReference>
<dbReference type="PANTHER" id="PTHR30026:SF20">
    <property type="entry name" value="OUTER MEMBRANE PROTEIN TOLC"/>
    <property type="match status" value="1"/>
</dbReference>
<dbReference type="InterPro" id="IPR010130">
    <property type="entry name" value="T1SS_OMP_TolC"/>
</dbReference>
<dbReference type="InterPro" id="IPR003423">
    <property type="entry name" value="OMP_efflux"/>
</dbReference>
<dbReference type="NCBIfam" id="TIGR01844">
    <property type="entry name" value="type_I_sec_TolC"/>
    <property type="match status" value="1"/>
</dbReference>
<evidence type="ECO:0000256" key="6">
    <source>
        <dbReference type="ARBA" id="ARBA00023136"/>
    </source>
</evidence>
<feature type="chain" id="PRO_5012796558" evidence="9">
    <location>
        <begin position="31"/>
        <end position="490"/>
    </location>
</feature>
<name>A0A1Q8TFD6_9GAMM</name>
<dbReference type="Gene3D" id="1.20.1600.10">
    <property type="entry name" value="Outer membrane efflux proteins (OEP)"/>
    <property type="match status" value="1"/>
</dbReference>
<evidence type="ECO:0000256" key="7">
    <source>
        <dbReference type="ARBA" id="ARBA00023237"/>
    </source>
</evidence>